<keyword evidence="3" id="KW-1185">Reference proteome</keyword>
<feature type="compositionally biased region" description="Polar residues" evidence="1">
    <location>
        <begin position="421"/>
        <end position="453"/>
    </location>
</feature>
<reference evidence="2 3" key="1">
    <citation type="submission" date="2020-01" db="EMBL/GenBank/DDBJ databases">
        <title>Identification and distribution of gene clusters putatively required for synthesis of sphingolipid metabolism inhibitors in phylogenetically diverse species of the filamentous fungus Fusarium.</title>
        <authorList>
            <person name="Kim H.-S."/>
            <person name="Busman M."/>
            <person name="Brown D.W."/>
            <person name="Divon H."/>
            <person name="Uhlig S."/>
            <person name="Proctor R.H."/>
        </authorList>
    </citation>
    <scope>NUCLEOTIDE SEQUENCE [LARGE SCALE GENOMIC DNA]</scope>
    <source>
        <strain evidence="2 3">NRRL 13308</strain>
    </source>
</reference>
<evidence type="ECO:0000313" key="2">
    <source>
        <dbReference type="EMBL" id="KAF4414547.1"/>
    </source>
</evidence>
<organism evidence="2 3">
    <name type="scientific">Fusarium acutatum</name>
    <dbReference type="NCBI Taxonomy" id="78861"/>
    <lineage>
        <taxon>Eukaryota</taxon>
        <taxon>Fungi</taxon>
        <taxon>Dikarya</taxon>
        <taxon>Ascomycota</taxon>
        <taxon>Pezizomycotina</taxon>
        <taxon>Sordariomycetes</taxon>
        <taxon>Hypocreomycetidae</taxon>
        <taxon>Hypocreales</taxon>
        <taxon>Nectriaceae</taxon>
        <taxon>Fusarium</taxon>
        <taxon>Fusarium fujikuroi species complex</taxon>
    </lineage>
</organism>
<comment type="caution">
    <text evidence="2">The sequence shown here is derived from an EMBL/GenBank/DDBJ whole genome shotgun (WGS) entry which is preliminary data.</text>
</comment>
<proteinExistence type="predicted"/>
<protein>
    <submittedName>
        <fullName evidence="2">Uncharacterized protein</fullName>
    </submittedName>
</protein>
<dbReference type="OrthoDB" id="5081713at2759"/>
<accession>A0A8H4J8U4</accession>
<dbReference type="EMBL" id="JAADJF010000884">
    <property type="protein sequence ID" value="KAF4414547.1"/>
    <property type="molecule type" value="Genomic_DNA"/>
</dbReference>
<dbReference type="AlphaFoldDB" id="A0A8H4J8U4"/>
<gene>
    <name evidence="2" type="ORF">FACUT_14194</name>
</gene>
<dbReference type="Proteomes" id="UP000536711">
    <property type="component" value="Unassembled WGS sequence"/>
</dbReference>
<sequence>MSFDRFSLSEIGFFYDEDVRHTAIPAAPLPHHVETLRQSMLDFACQDLDLASDEDAATQHLASRYSEGGYSDRHWEDFFRKSFFDPLVQNASVSRNDPRRVSRNKYYYDAIEFDTDASWETFSGKAIYNDLGRPIGFENMRMPKPDYAFYLPMYHLTAECHIPGIADHKAREWNKAATPSLVESFSCFVHLNLGQEYATAAIDRRRERMELFRSTVPLIKGAMSRQSSYEVDDSWHYRLTPMVMGILVRQICNAERKTLTQEIERIITDKIEALSFNSGGVPTPKPSQRTSTPSEDTQQATQAITINIGDTKDNGHIESQATASGTAESACFPPRDGLRQNAPLNPQFSSPQLDTPTRQILQAPRTTFREDSTPSRFSTTKKPKEQSGPYQPMPKSEDEWSTTSEDTDTENGLEDPCHSPSVPSSSIFTATTRRSAQSLTRGPSSPLDFSTSDTFQFRGIKSSNLPSYPGAN</sequence>
<feature type="compositionally biased region" description="Polar residues" evidence="1">
    <location>
        <begin position="276"/>
        <end position="305"/>
    </location>
</feature>
<evidence type="ECO:0000256" key="1">
    <source>
        <dbReference type="SAM" id="MobiDB-lite"/>
    </source>
</evidence>
<name>A0A8H4J8U4_9HYPO</name>
<feature type="compositionally biased region" description="Polar residues" evidence="1">
    <location>
        <begin position="342"/>
        <end position="360"/>
    </location>
</feature>
<feature type="compositionally biased region" description="Polar residues" evidence="1">
    <location>
        <begin position="317"/>
        <end position="327"/>
    </location>
</feature>
<feature type="region of interest" description="Disordered" evidence="1">
    <location>
        <begin position="276"/>
        <end position="453"/>
    </location>
</feature>
<evidence type="ECO:0000313" key="3">
    <source>
        <dbReference type="Proteomes" id="UP000536711"/>
    </source>
</evidence>